<reference evidence="5 6" key="1">
    <citation type="submission" date="2018-03" db="EMBL/GenBank/DDBJ databases">
        <title>The draft genome of Mesorhizobium soli JCM 19897.</title>
        <authorList>
            <person name="Li L."/>
            <person name="Liu L."/>
            <person name="Liang L."/>
            <person name="Wang T."/>
            <person name="Zhang X."/>
        </authorList>
    </citation>
    <scope>NUCLEOTIDE SEQUENCE [LARGE SCALE GENOMIC DNA]</scope>
    <source>
        <strain evidence="5 6">JCM 19897</strain>
    </source>
</reference>
<evidence type="ECO:0000313" key="5">
    <source>
        <dbReference type="EMBL" id="PSJ59880.1"/>
    </source>
</evidence>
<accession>A0A2P7SBN9</accession>
<evidence type="ECO:0000259" key="3">
    <source>
        <dbReference type="Pfam" id="PF13538"/>
    </source>
</evidence>
<dbReference type="Gene3D" id="2.30.30.940">
    <property type="match status" value="1"/>
</dbReference>
<protein>
    <submittedName>
        <fullName evidence="5">Exonuclease V</fullName>
    </submittedName>
</protein>
<dbReference type="AlphaFoldDB" id="A0A2P7SBN9"/>
<dbReference type="GO" id="GO:0004527">
    <property type="term" value="F:exonuclease activity"/>
    <property type="evidence" value="ECO:0007669"/>
    <property type="project" value="UniProtKB-KW"/>
</dbReference>
<keyword evidence="5" id="KW-0269">Exonuclease</keyword>
<keyword evidence="5" id="KW-0378">Hydrolase</keyword>
<gene>
    <name evidence="5" type="ORF">C7I85_16225</name>
</gene>
<dbReference type="Gene3D" id="3.40.50.300">
    <property type="entry name" value="P-loop containing nucleotide triphosphate hydrolases"/>
    <property type="match status" value="2"/>
</dbReference>
<dbReference type="InterPro" id="IPR050534">
    <property type="entry name" value="Coronavir_polyprotein_1ab"/>
</dbReference>
<dbReference type="CDD" id="cd18809">
    <property type="entry name" value="SF1_C_RecD"/>
    <property type="match status" value="1"/>
</dbReference>
<dbReference type="Proteomes" id="UP000240653">
    <property type="component" value="Unassembled WGS sequence"/>
</dbReference>
<proteinExistence type="predicted"/>
<dbReference type="GO" id="GO:0003678">
    <property type="term" value="F:DNA helicase activity"/>
    <property type="evidence" value="ECO:0007669"/>
    <property type="project" value="UniProtKB-ARBA"/>
</dbReference>
<dbReference type="Pfam" id="PF14490">
    <property type="entry name" value="HHH_RecD2"/>
    <property type="match status" value="1"/>
</dbReference>
<dbReference type="OrthoDB" id="1826980at2"/>
<dbReference type="Pfam" id="PF13604">
    <property type="entry name" value="AAA_30"/>
    <property type="match status" value="1"/>
</dbReference>
<feature type="domain" description="UvrD-like helicase C-terminal" evidence="3">
    <location>
        <begin position="547"/>
        <end position="593"/>
    </location>
</feature>
<dbReference type="SUPFAM" id="SSF52540">
    <property type="entry name" value="P-loop containing nucleoside triphosphate hydrolases"/>
    <property type="match status" value="2"/>
</dbReference>
<keyword evidence="1" id="KW-0547">Nucleotide-binding</keyword>
<dbReference type="PANTHER" id="PTHR43788:SF6">
    <property type="entry name" value="DNA HELICASE B"/>
    <property type="match status" value="1"/>
</dbReference>
<dbReference type="InterPro" id="IPR027785">
    <property type="entry name" value="UvrD-like_helicase_C"/>
</dbReference>
<dbReference type="Pfam" id="PF13538">
    <property type="entry name" value="UvrD_C_2"/>
    <property type="match status" value="1"/>
</dbReference>
<comment type="caution">
    <text evidence="5">The sequence shown here is derived from an EMBL/GenBank/DDBJ whole genome shotgun (WGS) entry which is preliminary data.</text>
</comment>
<keyword evidence="2" id="KW-0067">ATP-binding</keyword>
<evidence type="ECO:0000259" key="4">
    <source>
        <dbReference type="Pfam" id="PF14490"/>
    </source>
</evidence>
<keyword evidence="5" id="KW-0540">Nuclease</keyword>
<evidence type="ECO:0000256" key="1">
    <source>
        <dbReference type="ARBA" id="ARBA00022741"/>
    </source>
</evidence>
<sequence length="628" mass="68193">MTAIPRGRHIVEFLASRPEFVGVGKATAARLWERFGSHLYAILGDGDVDRLSELLDHNQAAIVIAAWRNQQALADCVVFFDEHGIEIGISRKAVDFWGDEAVLKMRDNPYRLLTVCTWPQVDRVATALGIRKDDPRRLVAAVESVLYDRLDRKHTWCGGSALVGLVAKRLATTAEHASAAVELAVADGAAIPIEGGFQPAGAAYMERFIEARIDGHLRSSSDRDLFLDGIRSEDIASFLAGFDPSRSLTDEQRKAVEMAMQNTFSLLIGGAGVGKTTALRAINAGARHFGMNVYQLAIAGRAAGRIAEATGQPAQTVASWLKGVTDGRIELGRHTLVIVDEASMLDLPTLYRILFHLPEDARCLLVGDTAQLPPIGFGLTLHRLVLEGRIPKTELTRILRASAESGIPEVSLAIRQGHLPPIPAYNNECVGCSFAAASETRIVEAIEDILHDLRGEEVQVVAAIYAGAAGIDAINAYFHELRKRAGFGTMHGFAEGDPCIWNVNDYDRHLWNGSMGMVAGFNGDAVVAMFDGKTHRIGPGEIQKLSLAYCISVHKAQGSQFRNVVMPVLPTANMDRAMIYTAVTRAIDRVILVGSEVGFSKGVRPHPKSLDRDVALTLRFNENALVSL</sequence>
<name>A0A2P7SBN9_9HYPH</name>
<dbReference type="Gene3D" id="1.10.10.2220">
    <property type="match status" value="1"/>
</dbReference>
<dbReference type="EMBL" id="PXYL01000007">
    <property type="protein sequence ID" value="PSJ59880.1"/>
    <property type="molecule type" value="Genomic_DNA"/>
</dbReference>
<feature type="domain" description="ATP-dependent RecD2 DNA helicase-like helix-hairpin-helix" evidence="4">
    <location>
        <begin position="70"/>
        <end position="150"/>
    </location>
</feature>
<evidence type="ECO:0000313" key="6">
    <source>
        <dbReference type="Proteomes" id="UP000240653"/>
    </source>
</evidence>
<dbReference type="InterPro" id="IPR029493">
    <property type="entry name" value="RecD2-like_HHH"/>
</dbReference>
<keyword evidence="6" id="KW-1185">Reference proteome</keyword>
<dbReference type="CDD" id="cd17933">
    <property type="entry name" value="DEXSc_RecD-like"/>
    <property type="match status" value="1"/>
</dbReference>
<dbReference type="InterPro" id="IPR027417">
    <property type="entry name" value="P-loop_NTPase"/>
</dbReference>
<dbReference type="GO" id="GO:0005524">
    <property type="term" value="F:ATP binding"/>
    <property type="evidence" value="ECO:0007669"/>
    <property type="project" value="UniProtKB-KW"/>
</dbReference>
<organism evidence="5 6">
    <name type="scientific">Pseudaminobacter soli</name>
    <name type="common">ex Li et al. 2025</name>
    <dbReference type="NCBI Taxonomy" id="1295366"/>
    <lineage>
        <taxon>Bacteria</taxon>
        <taxon>Pseudomonadati</taxon>
        <taxon>Pseudomonadota</taxon>
        <taxon>Alphaproteobacteria</taxon>
        <taxon>Hyphomicrobiales</taxon>
        <taxon>Phyllobacteriaceae</taxon>
        <taxon>Pseudaminobacter</taxon>
    </lineage>
</organism>
<dbReference type="RefSeq" id="WP_106725022.1">
    <property type="nucleotide sequence ID" value="NZ_PXYL01000007.1"/>
</dbReference>
<evidence type="ECO:0000256" key="2">
    <source>
        <dbReference type="ARBA" id="ARBA00022840"/>
    </source>
</evidence>
<dbReference type="PANTHER" id="PTHR43788">
    <property type="entry name" value="DNA2/NAM7 HELICASE FAMILY MEMBER"/>
    <property type="match status" value="1"/>
</dbReference>